<organism evidence="1 2">
    <name type="scientific">Prunus armeniaca</name>
    <name type="common">Apricot</name>
    <name type="synonym">Armeniaca vulgaris</name>
    <dbReference type="NCBI Taxonomy" id="36596"/>
    <lineage>
        <taxon>Eukaryota</taxon>
        <taxon>Viridiplantae</taxon>
        <taxon>Streptophyta</taxon>
        <taxon>Embryophyta</taxon>
        <taxon>Tracheophyta</taxon>
        <taxon>Spermatophyta</taxon>
        <taxon>Magnoliopsida</taxon>
        <taxon>eudicotyledons</taxon>
        <taxon>Gunneridae</taxon>
        <taxon>Pentapetalae</taxon>
        <taxon>rosids</taxon>
        <taxon>fabids</taxon>
        <taxon>Rosales</taxon>
        <taxon>Rosaceae</taxon>
        <taxon>Amygdaloideae</taxon>
        <taxon>Amygdaleae</taxon>
        <taxon>Prunus</taxon>
    </lineage>
</organism>
<dbReference type="OrthoDB" id="1431265at2759"/>
<reference evidence="2" key="1">
    <citation type="journal article" date="2020" name="Genome Biol.">
        <title>Gamete binning: chromosome-level and haplotype-resolved genome assembly enabled by high-throughput single-cell sequencing of gamete genomes.</title>
        <authorList>
            <person name="Campoy J.A."/>
            <person name="Sun H."/>
            <person name="Goel M."/>
            <person name="Jiao W.-B."/>
            <person name="Folz-Donahue K."/>
            <person name="Wang N."/>
            <person name="Rubio M."/>
            <person name="Liu C."/>
            <person name="Kukat C."/>
            <person name="Ruiz D."/>
            <person name="Huettel B."/>
            <person name="Schneeberger K."/>
        </authorList>
    </citation>
    <scope>NUCLEOTIDE SEQUENCE [LARGE SCALE GENOMIC DNA]</scope>
    <source>
        <strain evidence="2">cv. Rojo Pasion</strain>
    </source>
</reference>
<protein>
    <submittedName>
        <fullName evidence="1">Uncharacterized protein</fullName>
    </submittedName>
</protein>
<accession>A0A6J5W0T6</accession>
<evidence type="ECO:0000313" key="2">
    <source>
        <dbReference type="Proteomes" id="UP000507245"/>
    </source>
</evidence>
<gene>
    <name evidence="1" type="ORF">ORAREDHAP_LOCUS2347</name>
</gene>
<keyword evidence="2" id="KW-1185">Reference proteome</keyword>
<feature type="non-terminal residue" evidence="1">
    <location>
        <position position="1"/>
    </location>
</feature>
<proteinExistence type="predicted"/>
<dbReference type="Proteomes" id="UP000507245">
    <property type="component" value="Unassembled WGS sequence"/>
</dbReference>
<evidence type="ECO:0000313" key="1">
    <source>
        <dbReference type="EMBL" id="CAB4293457.1"/>
    </source>
</evidence>
<dbReference type="AlphaFoldDB" id="A0A6J5W0T6"/>
<sequence>FLLDVISEYQSSFVPHRMIFDNVLAAFGTIHCLKRRGKIERRKIILKLDMAKAYDRVEWIFLERIMHIMEFHDRFIQLIWDAIPPSPIPYYCRGGRLGISLLLGVFTDNSMMC</sequence>
<name>A0A6J5W0T6_PRUAR</name>
<dbReference type="EMBL" id="CAEKKB010000001">
    <property type="protein sequence ID" value="CAB4293457.1"/>
    <property type="molecule type" value="Genomic_DNA"/>
</dbReference>